<dbReference type="InterPro" id="IPR052157">
    <property type="entry name" value="BCAA_transport_permease"/>
</dbReference>
<evidence type="ECO:0000256" key="6">
    <source>
        <dbReference type="ARBA" id="ARBA00022989"/>
    </source>
</evidence>
<accession>A0A6L9U6T1</accession>
<dbReference type="EMBL" id="WUEY01000008">
    <property type="protein sequence ID" value="NEI71603.1"/>
    <property type="molecule type" value="Genomic_DNA"/>
</dbReference>
<feature type="transmembrane region" description="Helical" evidence="9">
    <location>
        <begin position="94"/>
        <end position="117"/>
    </location>
</feature>
<feature type="transmembrane region" description="Helical" evidence="9">
    <location>
        <begin position="187"/>
        <end position="207"/>
    </location>
</feature>
<dbReference type="CDD" id="cd06582">
    <property type="entry name" value="TM_PBP1_LivH_like"/>
    <property type="match status" value="1"/>
</dbReference>
<protein>
    <submittedName>
        <fullName evidence="10">Branched-chain amino acid ABC transporter permease</fullName>
    </submittedName>
</protein>
<evidence type="ECO:0000256" key="1">
    <source>
        <dbReference type="ARBA" id="ARBA00004651"/>
    </source>
</evidence>
<dbReference type="PANTHER" id="PTHR11795:SF447">
    <property type="entry name" value="ABC TRANSPORTER PERMEASE PROTEIN"/>
    <property type="match status" value="1"/>
</dbReference>
<dbReference type="PANTHER" id="PTHR11795">
    <property type="entry name" value="BRANCHED-CHAIN AMINO ACID TRANSPORT SYSTEM PERMEASE PROTEIN LIVH"/>
    <property type="match status" value="1"/>
</dbReference>
<feature type="transmembrane region" description="Helical" evidence="9">
    <location>
        <begin position="12"/>
        <end position="31"/>
    </location>
</feature>
<evidence type="ECO:0000256" key="2">
    <source>
        <dbReference type="ARBA" id="ARBA00022448"/>
    </source>
</evidence>
<evidence type="ECO:0000313" key="11">
    <source>
        <dbReference type="Proteomes" id="UP000483035"/>
    </source>
</evidence>
<comment type="similarity">
    <text evidence="8">Belongs to the binding-protein-dependent transport system permease family. LivHM subfamily.</text>
</comment>
<dbReference type="InterPro" id="IPR001851">
    <property type="entry name" value="ABC_transp_permease"/>
</dbReference>
<dbReference type="GO" id="GO:0006865">
    <property type="term" value="P:amino acid transport"/>
    <property type="evidence" value="ECO:0007669"/>
    <property type="project" value="UniProtKB-KW"/>
</dbReference>
<proteinExistence type="inferred from homology"/>
<dbReference type="Proteomes" id="UP000483035">
    <property type="component" value="Unassembled WGS sequence"/>
</dbReference>
<feature type="transmembrane region" description="Helical" evidence="9">
    <location>
        <begin position="61"/>
        <end position="82"/>
    </location>
</feature>
<evidence type="ECO:0000256" key="9">
    <source>
        <dbReference type="SAM" id="Phobius"/>
    </source>
</evidence>
<evidence type="ECO:0000256" key="8">
    <source>
        <dbReference type="ARBA" id="ARBA00037998"/>
    </source>
</evidence>
<comment type="subcellular location">
    <subcellularLocation>
        <location evidence="1">Cell membrane</location>
        <topology evidence="1">Multi-pass membrane protein</topology>
    </subcellularLocation>
</comment>
<keyword evidence="7 9" id="KW-0472">Membrane</keyword>
<keyword evidence="6 9" id="KW-1133">Transmembrane helix</keyword>
<feature type="transmembrane region" description="Helical" evidence="9">
    <location>
        <begin position="219"/>
        <end position="252"/>
    </location>
</feature>
<evidence type="ECO:0000256" key="5">
    <source>
        <dbReference type="ARBA" id="ARBA00022970"/>
    </source>
</evidence>
<dbReference type="GO" id="GO:0022857">
    <property type="term" value="F:transmembrane transporter activity"/>
    <property type="evidence" value="ECO:0007669"/>
    <property type="project" value="InterPro"/>
</dbReference>
<organism evidence="10 11">
    <name type="scientific">Rhizobium lusitanum</name>
    <dbReference type="NCBI Taxonomy" id="293958"/>
    <lineage>
        <taxon>Bacteria</taxon>
        <taxon>Pseudomonadati</taxon>
        <taxon>Pseudomonadota</taxon>
        <taxon>Alphaproteobacteria</taxon>
        <taxon>Hyphomicrobiales</taxon>
        <taxon>Rhizobiaceae</taxon>
        <taxon>Rhizobium/Agrobacterium group</taxon>
        <taxon>Rhizobium</taxon>
    </lineage>
</organism>
<dbReference type="Pfam" id="PF02653">
    <property type="entry name" value="BPD_transp_2"/>
    <property type="match status" value="1"/>
</dbReference>
<evidence type="ECO:0000256" key="4">
    <source>
        <dbReference type="ARBA" id="ARBA00022692"/>
    </source>
</evidence>
<gene>
    <name evidence="10" type="ORF">GR212_18640</name>
</gene>
<name>A0A6L9U6T1_9HYPH</name>
<evidence type="ECO:0000313" key="10">
    <source>
        <dbReference type="EMBL" id="NEI71603.1"/>
    </source>
</evidence>
<dbReference type="GO" id="GO:0005886">
    <property type="term" value="C:plasma membrane"/>
    <property type="evidence" value="ECO:0007669"/>
    <property type="project" value="UniProtKB-SubCell"/>
</dbReference>
<keyword evidence="2" id="KW-0813">Transport</keyword>
<keyword evidence="3" id="KW-1003">Cell membrane</keyword>
<dbReference type="AlphaFoldDB" id="A0A6L9U6T1"/>
<evidence type="ECO:0000256" key="3">
    <source>
        <dbReference type="ARBA" id="ARBA00022475"/>
    </source>
</evidence>
<keyword evidence="4 9" id="KW-0812">Transmembrane</keyword>
<comment type="caution">
    <text evidence="10">The sequence shown here is derived from an EMBL/GenBank/DDBJ whole genome shotgun (WGS) entry which is preliminary data.</text>
</comment>
<reference evidence="10 11" key="1">
    <citation type="submission" date="2019-12" db="EMBL/GenBank/DDBJ databases">
        <title>Rhizobium genotypes associated with high levels of biological nitrogen fixation by grain legumes in a temperate-maritime cropping system.</title>
        <authorList>
            <person name="Maluk M."/>
            <person name="Francesc Ferrando Molina F."/>
            <person name="Lopez Del Egido L."/>
            <person name="Lafos M."/>
            <person name="Langarica-Fuentes A."/>
            <person name="Gebre Yohannes G."/>
            <person name="Young M.W."/>
            <person name="Martin P."/>
            <person name="Gantlett R."/>
            <person name="Kenicer G."/>
            <person name="Hawes C."/>
            <person name="Begg G.S."/>
            <person name="Quilliam R.S."/>
            <person name="Squire G.R."/>
            <person name="Poole P.S."/>
            <person name="Young P.W."/>
            <person name="Iannetta P.M."/>
            <person name="James E.K."/>
        </authorList>
    </citation>
    <scope>NUCLEOTIDE SEQUENCE [LARGE SCALE GENOMIC DNA]</scope>
    <source>
        <strain evidence="10 11">JHI1118</strain>
    </source>
</reference>
<keyword evidence="5" id="KW-0029">Amino-acid transport</keyword>
<feature type="transmembrane region" description="Helical" evidence="9">
    <location>
        <begin position="137"/>
        <end position="157"/>
    </location>
</feature>
<sequence>MVDIVANAVLNALTIIGVLALIGLGLTISFGLMNITNLAHGEFVTVGAFTVYFVQSLGGSFWLGLAFAPLTAAVAGILLEWLVLRHLYERPAAVILATLGASLVIQQGLEFLFGHGAKPVSAPFAGTVDLGFTTYPAHRILVIAVSLVALAGVHLVMRRTGFGLDMRTVIQNRDMAEAVGINTRRTFAVAFAFGAALAGLAGALIAPMTSVLPQMGVGYLANAFFVVIVGGAGSVGGVLAGSSFIGGLTTFFNYQLDPSLSQALVLLAAIVMVRLRPYGIVAIRGRQS</sequence>
<evidence type="ECO:0000256" key="7">
    <source>
        <dbReference type="ARBA" id="ARBA00023136"/>
    </source>
</evidence>